<dbReference type="OrthoDB" id="2593559at2759"/>
<evidence type="ECO:0000259" key="2">
    <source>
        <dbReference type="Pfam" id="PF24016"/>
    </source>
</evidence>
<feature type="compositionally biased region" description="Pro residues" evidence="1">
    <location>
        <begin position="32"/>
        <end position="45"/>
    </location>
</feature>
<organism evidence="3 4">
    <name type="scientific">Coprinellus micaceus</name>
    <name type="common">Glistening ink-cap mushroom</name>
    <name type="synonym">Coprinus micaceus</name>
    <dbReference type="NCBI Taxonomy" id="71717"/>
    <lineage>
        <taxon>Eukaryota</taxon>
        <taxon>Fungi</taxon>
        <taxon>Dikarya</taxon>
        <taxon>Basidiomycota</taxon>
        <taxon>Agaricomycotina</taxon>
        <taxon>Agaricomycetes</taxon>
        <taxon>Agaricomycetidae</taxon>
        <taxon>Agaricales</taxon>
        <taxon>Agaricineae</taxon>
        <taxon>Psathyrellaceae</taxon>
        <taxon>Coprinellus</taxon>
    </lineage>
</organism>
<feature type="region of interest" description="Disordered" evidence="1">
    <location>
        <begin position="1"/>
        <end position="76"/>
    </location>
</feature>
<dbReference type="Pfam" id="PF24016">
    <property type="entry name" value="DUF7330"/>
    <property type="match status" value="1"/>
</dbReference>
<evidence type="ECO:0000313" key="4">
    <source>
        <dbReference type="Proteomes" id="UP000298030"/>
    </source>
</evidence>
<name>A0A4Y7TCT2_COPMI</name>
<dbReference type="EMBL" id="QPFP01000017">
    <property type="protein sequence ID" value="TEB31821.1"/>
    <property type="molecule type" value="Genomic_DNA"/>
</dbReference>
<reference evidence="3 4" key="1">
    <citation type="journal article" date="2019" name="Nat. Ecol. Evol.">
        <title>Megaphylogeny resolves global patterns of mushroom evolution.</title>
        <authorList>
            <person name="Varga T."/>
            <person name="Krizsan K."/>
            <person name="Foldi C."/>
            <person name="Dima B."/>
            <person name="Sanchez-Garcia M."/>
            <person name="Sanchez-Ramirez S."/>
            <person name="Szollosi G.J."/>
            <person name="Szarkandi J.G."/>
            <person name="Papp V."/>
            <person name="Albert L."/>
            <person name="Andreopoulos W."/>
            <person name="Angelini C."/>
            <person name="Antonin V."/>
            <person name="Barry K.W."/>
            <person name="Bougher N.L."/>
            <person name="Buchanan P."/>
            <person name="Buyck B."/>
            <person name="Bense V."/>
            <person name="Catcheside P."/>
            <person name="Chovatia M."/>
            <person name="Cooper J."/>
            <person name="Damon W."/>
            <person name="Desjardin D."/>
            <person name="Finy P."/>
            <person name="Geml J."/>
            <person name="Haridas S."/>
            <person name="Hughes K."/>
            <person name="Justo A."/>
            <person name="Karasinski D."/>
            <person name="Kautmanova I."/>
            <person name="Kiss B."/>
            <person name="Kocsube S."/>
            <person name="Kotiranta H."/>
            <person name="LaButti K.M."/>
            <person name="Lechner B.E."/>
            <person name="Liimatainen K."/>
            <person name="Lipzen A."/>
            <person name="Lukacs Z."/>
            <person name="Mihaltcheva S."/>
            <person name="Morgado L.N."/>
            <person name="Niskanen T."/>
            <person name="Noordeloos M.E."/>
            <person name="Ohm R.A."/>
            <person name="Ortiz-Santana B."/>
            <person name="Ovrebo C."/>
            <person name="Racz N."/>
            <person name="Riley R."/>
            <person name="Savchenko A."/>
            <person name="Shiryaev A."/>
            <person name="Soop K."/>
            <person name="Spirin V."/>
            <person name="Szebenyi C."/>
            <person name="Tomsovsky M."/>
            <person name="Tulloss R.E."/>
            <person name="Uehling J."/>
            <person name="Grigoriev I.V."/>
            <person name="Vagvolgyi C."/>
            <person name="Papp T."/>
            <person name="Martin F.M."/>
            <person name="Miettinen O."/>
            <person name="Hibbett D.S."/>
            <person name="Nagy L.G."/>
        </authorList>
    </citation>
    <scope>NUCLEOTIDE SEQUENCE [LARGE SCALE GENOMIC DNA]</scope>
    <source>
        <strain evidence="3 4">FP101781</strain>
    </source>
</reference>
<dbReference type="InterPro" id="IPR055754">
    <property type="entry name" value="DUF7330"/>
</dbReference>
<protein>
    <recommendedName>
        <fullName evidence="2">DUF7330 domain-containing protein</fullName>
    </recommendedName>
</protein>
<gene>
    <name evidence="3" type="ORF">FA13DRAFT_309482</name>
</gene>
<keyword evidence="4" id="KW-1185">Reference proteome</keyword>
<feature type="domain" description="DUF7330" evidence="2">
    <location>
        <begin position="74"/>
        <end position="267"/>
    </location>
</feature>
<dbReference type="Proteomes" id="UP000298030">
    <property type="component" value="Unassembled WGS sequence"/>
</dbReference>
<evidence type="ECO:0000313" key="3">
    <source>
        <dbReference type="EMBL" id="TEB31821.1"/>
    </source>
</evidence>
<dbReference type="AlphaFoldDB" id="A0A4Y7TCT2"/>
<evidence type="ECO:0000256" key="1">
    <source>
        <dbReference type="SAM" id="MobiDB-lite"/>
    </source>
</evidence>
<sequence>MIIPVSGSTSKADYLETTNVSGQPKDVNSPLPDTPPPYSPGPEPHGMPGGTPDMAPPTTWARRTSGPPAQRPTNMVSASKLSGSIKGSWVVDPAIVIPAPLLPNLCPGETEETRRNLYLKTNNGAIAAEVTLVPRASVRDGRPRVTLAASTLNGSVKFSLREAWTRDNPTPTRLPFKLLADSLNGAISISIPRSFRGIIVGATFNGSVKLSDEVNAQVLYEKTDGRARRIFIGEFDQEDFAAGSEWLGDEVNADTKSGSVKIRYEDEGESSPDEGGSNKTRSQGLLTKIWGSIF</sequence>
<proteinExistence type="predicted"/>
<dbReference type="STRING" id="71717.A0A4Y7TCT2"/>
<feature type="region of interest" description="Disordered" evidence="1">
    <location>
        <begin position="258"/>
        <end position="281"/>
    </location>
</feature>
<accession>A0A4Y7TCT2</accession>
<feature type="compositionally biased region" description="Polar residues" evidence="1">
    <location>
        <begin position="1"/>
        <end position="22"/>
    </location>
</feature>
<comment type="caution">
    <text evidence="3">The sequence shown here is derived from an EMBL/GenBank/DDBJ whole genome shotgun (WGS) entry which is preliminary data.</text>
</comment>